<reference evidence="1 2" key="1">
    <citation type="submission" date="2019-01" db="EMBL/GenBank/DDBJ databases">
        <title>Draft genome sequences of three monokaryotic isolates of the white-rot basidiomycete fungus Dichomitus squalens.</title>
        <authorList>
            <consortium name="DOE Joint Genome Institute"/>
            <person name="Lopez S.C."/>
            <person name="Andreopoulos B."/>
            <person name="Pangilinan J."/>
            <person name="Lipzen A."/>
            <person name="Riley R."/>
            <person name="Ahrendt S."/>
            <person name="Ng V."/>
            <person name="Barry K."/>
            <person name="Daum C."/>
            <person name="Grigoriev I.V."/>
            <person name="Hilden K.S."/>
            <person name="Makela M.R."/>
            <person name="de Vries R.P."/>
        </authorList>
    </citation>
    <scope>NUCLEOTIDE SEQUENCE [LARGE SCALE GENOMIC DNA]</scope>
    <source>
        <strain evidence="1 2">CBS 464.89</strain>
    </source>
</reference>
<proteinExistence type="predicted"/>
<name>A0A4Q9QE07_9APHY</name>
<dbReference type="EMBL" id="ML145084">
    <property type="protein sequence ID" value="TBU66062.1"/>
    <property type="molecule type" value="Genomic_DNA"/>
</dbReference>
<evidence type="ECO:0000313" key="1">
    <source>
        <dbReference type="EMBL" id="TBU66062.1"/>
    </source>
</evidence>
<dbReference type="AlphaFoldDB" id="A0A4Q9QE07"/>
<protein>
    <submittedName>
        <fullName evidence="1">Uncharacterized protein</fullName>
    </submittedName>
</protein>
<evidence type="ECO:0000313" key="2">
    <source>
        <dbReference type="Proteomes" id="UP000292082"/>
    </source>
</evidence>
<dbReference type="Proteomes" id="UP000292082">
    <property type="component" value="Unassembled WGS sequence"/>
</dbReference>
<organism evidence="1 2">
    <name type="scientific">Dichomitus squalens</name>
    <dbReference type="NCBI Taxonomy" id="114155"/>
    <lineage>
        <taxon>Eukaryota</taxon>
        <taxon>Fungi</taxon>
        <taxon>Dikarya</taxon>
        <taxon>Basidiomycota</taxon>
        <taxon>Agaricomycotina</taxon>
        <taxon>Agaricomycetes</taxon>
        <taxon>Polyporales</taxon>
        <taxon>Polyporaceae</taxon>
        <taxon>Dichomitus</taxon>
    </lineage>
</organism>
<keyword evidence="2" id="KW-1185">Reference proteome</keyword>
<accession>A0A4Q9QE07</accession>
<sequence length="55" mass="6390">MLLCLQEEWLAHSGRWFGFRVRSAQAGRSGTTSYFKCSRCQLMLTGPTMGRYRRT</sequence>
<gene>
    <name evidence="1" type="ORF">BD310DRAFT_804265</name>
</gene>